<evidence type="ECO:0000313" key="2">
    <source>
        <dbReference type="WBParaSite" id="SPAL_0000471700.1"/>
    </source>
</evidence>
<evidence type="ECO:0000313" key="1">
    <source>
        <dbReference type="Proteomes" id="UP000046392"/>
    </source>
</evidence>
<sequence>MENKNVLKIQLIDPSEREKLLAEERQRRRILRMKEAKEQANILSKCNRENQQLLAIEVKQKAQYSKSHQKSINNMHDEKNICPRLRRYYQFLDKNKEYRNILNKISTKLNHKTSLKLKK</sequence>
<dbReference type="WBParaSite" id="SPAL_0000471700.1">
    <property type="protein sequence ID" value="SPAL_0000471700.1"/>
    <property type="gene ID" value="SPAL_0000471700"/>
</dbReference>
<reference evidence="2" key="1">
    <citation type="submission" date="2017-02" db="UniProtKB">
        <authorList>
            <consortium name="WormBaseParasite"/>
        </authorList>
    </citation>
    <scope>IDENTIFICATION</scope>
</reference>
<name>A0A0N5BFF1_STREA</name>
<dbReference type="AlphaFoldDB" id="A0A0N5BFF1"/>
<protein>
    <submittedName>
        <fullName evidence="2">Uncharacterized protein</fullName>
    </submittedName>
</protein>
<keyword evidence="1" id="KW-1185">Reference proteome</keyword>
<accession>A0A0N5BFF1</accession>
<proteinExistence type="predicted"/>
<organism evidence="1 2">
    <name type="scientific">Strongyloides papillosus</name>
    <name type="common">Intestinal threadworm</name>
    <dbReference type="NCBI Taxonomy" id="174720"/>
    <lineage>
        <taxon>Eukaryota</taxon>
        <taxon>Metazoa</taxon>
        <taxon>Ecdysozoa</taxon>
        <taxon>Nematoda</taxon>
        <taxon>Chromadorea</taxon>
        <taxon>Rhabditida</taxon>
        <taxon>Tylenchina</taxon>
        <taxon>Panagrolaimomorpha</taxon>
        <taxon>Strongyloidoidea</taxon>
        <taxon>Strongyloididae</taxon>
        <taxon>Strongyloides</taxon>
    </lineage>
</organism>
<dbReference type="Proteomes" id="UP000046392">
    <property type="component" value="Unplaced"/>
</dbReference>